<sequence length="394" mass="45190">MNNPLTNYDFLSNKTLVLPTELLQVGLFRNTPLQNTNTIIHNLTSQSYQLDELHCDTFVETPLFSMLLVEYHNYYLDPNNSDNDDMVALSLNRGSKLFKQLKMKGNYTIAQLMVKIETFIEKFKDAEFYLNDEAIPIFEALLINPNDMTLRFEFDEAFIDYLNEKGHALTFIQCSDFVAIKRKTQVPIFLLIQSIKGLKLPFFTKRYITDILGIKGDQNKKLSVAFNKLKEKHVLSYEKQVCQLPGIAMQFSRFNISNVEDDFVSKIHQDKATESSILKSVKKTTNTTLATKEPLTEITAHTAILDDNNETNVVCFAAFKQRKMLETPAEECFDLNIDELDAIWTLAVSDKETIAYKTENGALSLCKRSQSTENMMILTPEIISKSKIKPFIFQ</sequence>
<reference evidence="1" key="1">
    <citation type="submission" date="2019-11" db="EMBL/GenBank/DDBJ databases">
        <title>Comparative genomics of photobacteria reveal adaptation to distinct habitats.</title>
        <authorList>
            <person name="Fuertes-Perez S."/>
            <person name="Hilgarth M."/>
            <person name="Vogel R.F."/>
        </authorList>
    </citation>
    <scope>NUCLEOTIDE SEQUENCE</scope>
    <source>
        <strain evidence="1">TMW2.2145</strain>
    </source>
</reference>
<gene>
    <name evidence="1" type="ORF">GLP33_05725</name>
</gene>
<protein>
    <recommendedName>
        <fullName evidence="3">Initiator Rep protein domain-containing protein</fullName>
    </recommendedName>
</protein>
<dbReference type="Proteomes" id="UP000813876">
    <property type="component" value="Unassembled WGS sequence"/>
</dbReference>
<organism evidence="1 2">
    <name type="scientific">Photobacterium phosphoreum</name>
    <dbReference type="NCBI Taxonomy" id="659"/>
    <lineage>
        <taxon>Bacteria</taxon>
        <taxon>Pseudomonadati</taxon>
        <taxon>Pseudomonadota</taxon>
        <taxon>Gammaproteobacteria</taxon>
        <taxon>Vibrionales</taxon>
        <taxon>Vibrionaceae</taxon>
        <taxon>Photobacterium</taxon>
    </lineage>
</organism>
<evidence type="ECO:0000313" key="1">
    <source>
        <dbReference type="EMBL" id="MCF2301228.1"/>
    </source>
</evidence>
<proteinExistence type="predicted"/>
<accession>A0AAW4ZQ12</accession>
<evidence type="ECO:0008006" key="3">
    <source>
        <dbReference type="Google" id="ProtNLM"/>
    </source>
</evidence>
<dbReference type="AlphaFoldDB" id="A0AAW4ZQ12"/>
<name>A0AAW4ZQ12_PHOPO</name>
<dbReference type="EMBL" id="WMCP01000004">
    <property type="protein sequence ID" value="MCF2301228.1"/>
    <property type="molecule type" value="Genomic_DNA"/>
</dbReference>
<evidence type="ECO:0000313" key="2">
    <source>
        <dbReference type="Proteomes" id="UP000813876"/>
    </source>
</evidence>
<comment type="caution">
    <text evidence="1">The sequence shown here is derived from an EMBL/GenBank/DDBJ whole genome shotgun (WGS) entry which is preliminary data.</text>
</comment>
<dbReference type="RefSeq" id="WP_232580876.1">
    <property type="nucleotide sequence ID" value="NZ_WMCP01000004.1"/>
</dbReference>